<protein>
    <submittedName>
        <fullName evidence="2">Uncharacterized protein</fullName>
    </submittedName>
</protein>
<reference evidence="2" key="1">
    <citation type="submission" date="2021-02" db="EMBL/GenBank/DDBJ databases">
        <authorList>
            <person name="Nowell W R."/>
        </authorList>
    </citation>
    <scope>NUCLEOTIDE SEQUENCE</scope>
</reference>
<accession>A0A817XM97</accession>
<dbReference type="Proteomes" id="UP000663869">
    <property type="component" value="Unassembled WGS sequence"/>
</dbReference>
<dbReference type="Proteomes" id="UP000663862">
    <property type="component" value="Unassembled WGS sequence"/>
</dbReference>
<gene>
    <name evidence="2" type="ORF">FME351_LOCUS6276</name>
    <name evidence="3" type="ORF">TSG867_LOCUS19985</name>
</gene>
<evidence type="ECO:0000313" key="4">
    <source>
        <dbReference type="Proteomes" id="UP000663869"/>
    </source>
</evidence>
<feature type="region of interest" description="Disordered" evidence="1">
    <location>
        <begin position="99"/>
        <end position="131"/>
    </location>
</feature>
<evidence type="ECO:0000313" key="3">
    <source>
        <dbReference type="EMBL" id="CAF4486775.1"/>
    </source>
</evidence>
<proteinExistence type="predicted"/>
<dbReference type="EMBL" id="CAJOBQ010001433">
    <property type="protein sequence ID" value="CAF4486775.1"/>
    <property type="molecule type" value="Genomic_DNA"/>
</dbReference>
<feature type="compositionally biased region" description="Polar residues" evidence="1">
    <location>
        <begin position="107"/>
        <end position="130"/>
    </location>
</feature>
<evidence type="ECO:0000256" key="1">
    <source>
        <dbReference type="SAM" id="MobiDB-lite"/>
    </source>
</evidence>
<dbReference type="AlphaFoldDB" id="A0A817XM97"/>
<comment type="caution">
    <text evidence="2">The sequence shown here is derived from an EMBL/GenBank/DDBJ whole genome shotgun (WGS) entry which is preliminary data.</text>
</comment>
<dbReference type="EMBL" id="CAJNYU010000515">
    <property type="protein sequence ID" value="CAF3370364.1"/>
    <property type="molecule type" value="Genomic_DNA"/>
</dbReference>
<organism evidence="2 4">
    <name type="scientific">Rotaria socialis</name>
    <dbReference type="NCBI Taxonomy" id="392032"/>
    <lineage>
        <taxon>Eukaryota</taxon>
        <taxon>Metazoa</taxon>
        <taxon>Spiralia</taxon>
        <taxon>Gnathifera</taxon>
        <taxon>Rotifera</taxon>
        <taxon>Eurotatoria</taxon>
        <taxon>Bdelloidea</taxon>
        <taxon>Philodinida</taxon>
        <taxon>Philodinidae</taxon>
        <taxon>Rotaria</taxon>
    </lineage>
</organism>
<name>A0A817XM97_9BILA</name>
<evidence type="ECO:0000313" key="2">
    <source>
        <dbReference type="EMBL" id="CAF3370364.1"/>
    </source>
</evidence>
<sequence>MSASKSEVKNHLTTNNVEHLTSPLIFTDESVHSTDSDITNDASINAKETHQNSLSNPEVDELADQLGALDCSKHLLDQQESNSKHIQHDNYAQIPHEQDTTMEHTKSPTLSSSDSATNNENHSSENSPLISTHEYPPHIITIVEQQESLPQNSPYETIENQSFYKLPSGESVSVEGIKQLLQELTAENTVYAYDVPRTITIIKDPYVHDTHSDSNIASNEHVIGTEPIFTMENGHVQTTPMEPTHFSSIKNHYYDSQVIDSNVDSEPPITYEINDELNESQLIMDENGEYIEMHAGQTIVPDEYYPNISDIYESNVLHEEYSYN</sequence>